<protein>
    <recommendedName>
        <fullName evidence="1">peptide-methionine (R)-S-oxide reductase</fullName>
        <ecNumber evidence="1">1.8.4.12</ecNumber>
    </recommendedName>
</protein>
<dbReference type="GO" id="GO:0033743">
    <property type="term" value="F:peptide-methionine (R)-S-oxide reductase activity"/>
    <property type="evidence" value="ECO:0007669"/>
    <property type="project" value="UniProtKB-EC"/>
</dbReference>
<evidence type="ECO:0000256" key="3">
    <source>
        <dbReference type="ARBA" id="ARBA00048488"/>
    </source>
</evidence>
<comment type="catalytic activity">
    <reaction evidence="3">
        <text>L-methionyl-[protein] + [thioredoxin]-disulfide + H2O = L-methionyl-(R)-S-oxide-[protein] + [thioredoxin]-dithiol</text>
        <dbReference type="Rhea" id="RHEA:24164"/>
        <dbReference type="Rhea" id="RHEA-COMP:10698"/>
        <dbReference type="Rhea" id="RHEA-COMP:10700"/>
        <dbReference type="Rhea" id="RHEA-COMP:12313"/>
        <dbReference type="Rhea" id="RHEA-COMP:12314"/>
        <dbReference type="ChEBI" id="CHEBI:15377"/>
        <dbReference type="ChEBI" id="CHEBI:16044"/>
        <dbReference type="ChEBI" id="CHEBI:29950"/>
        <dbReference type="ChEBI" id="CHEBI:45764"/>
        <dbReference type="ChEBI" id="CHEBI:50058"/>
        <dbReference type="EC" id="1.8.4.12"/>
    </reaction>
</comment>
<feature type="domain" description="MsrB" evidence="4">
    <location>
        <begin position="1"/>
        <end position="103"/>
    </location>
</feature>
<dbReference type="InterPro" id="IPR011057">
    <property type="entry name" value="Mss4-like_sf"/>
</dbReference>
<evidence type="ECO:0000256" key="1">
    <source>
        <dbReference type="ARBA" id="ARBA00012499"/>
    </source>
</evidence>
<dbReference type="EC" id="1.8.4.12" evidence="1"/>
<evidence type="ECO:0000313" key="5">
    <source>
        <dbReference type="EMBL" id="MFD2514017.1"/>
    </source>
</evidence>
<name>A0ABW5ILX7_9BACT</name>
<dbReference type="EMBL" id="JBHULU010000012">
    <property type="protein sequence ID" value="MFD2514017.1"/>
    <property type="molecule type" value="Genomic_DNA"/>
</dbReference>
<dbReference type="Pfam" id="PF01641">
    <property type="entry name" value="SelR"/>
    <property type="match status" value="1"/>
</dbReference>
<gene>
    <name evidence="5" type="ORF">ACFSRY_09080</name>
</gene>
<dbReference type="PANTHER" id="PTHR10173">
    <property type="entry name" value="METHIONINE SULFOXIDE REDUCTASE"/>
    <property type="match status" value="1"/>
</dbReference>
<dbReference type="PANTHER" id="PTHR10173:SF52">
    <property type="entry name" value="METHIONINE-R-SULFOXIDE REDUCTASE B1"/>
    <property type="match status" value="1"/>
</dbReference>
<organism evidence="5 6">
    <name type="scientific">Pontibacter locisalis</name>
    <dbReference type="NCBI Taxonomy" id="1719035"/>
    <lineage>
        <taxon>Bacteria</taxon>
        <taxon>Pseudomonadati</taxon>
        <taxon>Bacteroidota</taxon>
        <taxon>Cytophagia</taxon>
        <taxon>Cytophagales</taxon>
        <taxon>Hymenobacteraceae</taxon>
        <taxon>Pontibacter</taxon>
    </lineage>
</organism>
<dbReference type="PROSITE" id="PS51790">
    <property type="entry name" value="MSRB"/>
    <property type="match status" value="1"/>
</dbReference>
<dbReference type="InterPro" id="IPR028427">
    <property type="entry name" value="Met_Sox_Rdtase_MsrB"/>
</dbReference>
<sequence>MVRNQNIDSRQRQDEHGVYTCSSCGAVLFEASRKFDVGSGFPSFWDQAGESVKHKSLDTYGRHRVQLLCNRCGQHLGHLFQDSRTPTNVRYCINAASIKLDPDYFRE</sequence>
<dbReference type="Gene3D" id="2.170.150.20">
    <property type="entry name" value="Peptide methionine sulfoxide reductase"/>
    <property type="match status" value="1"/>
</dbReference>
<proteinExistence type="predicted"/>
<evidence type="ECO:0000256" key="2">
    <source>
        <dbReference type="ARBA" id="ARBA00023002"/>
    </source>
</evidence>
<dbReference type="InterPro" id="IPR002579">
    <property type="entry name" value="Met_Sox_Rdtase_MsrB_dom"/>
</dbReference>
<dbReference type="Proteomes" id="UP001597544">
    <property type="component" value="Unassembled WGS sequence"/>
</dbReference>
<evidence type="ECO:0000313" key="6">
    <source>
        <dbReference type="Proteomes" id="UP001597544"/>
    </source>
</evidence>
<keyword evidence="2 5" id="KW-0560">Oxidoreductase</keyword>
<reference evidence="6" key="1">
    <citation type="journal article" date="2019" name="Int. J. Syst. Evol. Microbiol.">
        <title>The Global Catalogue of Microorganisms (GCM) 10K type strain sequencing project: providing services to taxonomists for standard genome sequencing and annotation.</title>
        <authorList>
            <consortium name="The Broad Institute Genomics Platform"/>
            <consortium name="The Broad Institute Genome Sequencing Center for Infectious Disease"/>
            <person name="Wu L."/>
            <person name="Ma J."/>
        </authorList>
    </citation>
    <scope>NUCLEOTIDE SEQUENCE [LARGE SCALE GENOMIC DNA]</scope>
    <source>
        <strain evidence="6">KCTC 42498</strain>
    </source>
</reference>
<dbReference type="SUPFAM" id="SSF51316">
    <property type="entry name" value="Mss4-like"/>
    <property type="match status" value="1"/>
</dbReference>
<dbReference type="RefSeq" id="WP_377506199.1">
    <property type="nucleotide sequence ID" value="NZ_JBHULU010000012.1"/>
</dbReference>
<accession>A0ABW5ILX7</accession>
<comment type="caution">
    <text evidence="5">The sequence shown here is derived from an EMBL/GenBank/DDBJ whole genome shotgun (WGS) entry which is preliminary data.</text>
</comment>
<evidence type="ECO:0000259" key="4">
    <source>
        <dbReference type="PROSITE" id="PS51790"/>
    </source>
</evidence>
<keyword evidence="6" id="KW-1185">Reference proteome</keyword>